<keyword evidence="2" id="KW-1185">Reference proteome</keyword>
<organism evidence="1 2">
    <name type="scientific">Galemys pyrenaicus</name>
    <name type="common">Iberian desman</name>
    <name type="synonym">Pyrenean desman</name>
    <dbReference type="NCBI Taxonomy" id="202257"/>
    <lineage>
        <taxon>Eukaryota</taxon>
        <taxon>Metazoa</taxon>
        <taxon>Chordata</taxon>
        <taxon>Craniata</taxon>
        <taxon>Vertebrata</taxon>
        <taxon>Euteleostomi</taxon>
        <taxon>Mammalia</taxon>
        <taxon>Eutheria</taxon>
        <taxon>Laurasiatheria</taxon>
        <taxon>Eulipotyphla</taxon>
        <taxon>Talpidae</taxon>
        <taxon>Galemys</taxon>
    </lineage>
</organism>
<protein>
    <submittedName>
        <fullName evidence="1">Keratin, type II cytoskeletal 8</fullName>
    </submittedName>
</protein>
<name>A0A8J6AWN6_GALPY</name>
<evidence type="ECO:0000313" key="1">
    <source>
        <dbReference type="EMBL" id="KAG8523315.1"/>
    </source>
</evidence>
<evidence type="ECO:0000313" key="2">
    <source>
        <dbReference type="Proteomes" id="UP000700334"/>
    </source>
</evidence>
<comment type="caution">
    <text evidence="1">The sequence shown here is derived from an EMBL/GenBank/DDBJ whole genome shotgun (WGS) entry which is preliminary data.</text>
</comment>
<gene>
    <name evidence="1" type="ORF">J0S82_013676</name>
</gene>
<sequence>MSVDNNHSLDLDGIIPEAKARYEELQPLTGKHGDHFCCTKMEISEMNQRTSVNTRLRLRASKVTITNAEQCRDANSSLEELEAALRCGTWQRLSTSSSWTLRLLPTTHCQSGRRAGWSLGHRTSVSIPSYQRLLRLAELSQWYCLKSWSQPQLHSTFDCDRLSSSFSGVNFSKAVEVKKIETHDWKLVAEPPNGLPK</sequence>
<dbReference type="AlphaFoldDB" id="A0A8J6AWN6"/>
<dbReference type="EMBL" id="JAGFMF010011413">
    <property type="protein sequence ID" value="KAG8523315.1"/>
    <property type="molecule type" value="Genomic_DNA"/>
</dbReference>
<reference evidence="1" key="1">
    <citation type="journal article" date="2021" name="Evol. Appl.">
        <title>The genome of the Pyrenean desman and the effects of bottlenecks and inbreeding on the genomic landscape of an endangered species.</title>
        <authorList>
            <person name="Escoda L."/>
            <person name="Castresana J."/>
        </authorList>
    </citation>
    <scope>NUCLEOTIDE SEQUENCE</scope>
    <source>
        <strain evidence="1">IBE-C5619</strain>
    </source>
</reference>
<accession>A0A8J6AWN6</accession>
<proteinExistence type="predicted"/>
<dbReference type="Proteomes" id="UP000700334">
    <property type="component" value="Unassembled WGS sequence"/>
</dbReference>